<keyword evidence="5" id="KW-0131">Cell cycle</keyword>
<dbReference type="InterPro" id="IPR036915">
    <property type="entry name" value="Cyclin-like_sf"/>
</dbReference>
<evidence type="ECO:0000259" key="8">
    <source>
        <dbReference type="SMART" id="SM00385"/>
    </source>
</evidence>
<comment type="similarity">
    <text evidence="1 6">Belongs to the cyclin family.</text>
</comment>
<gene>
    <name evidence="10" type="primary">LOC120282918</name>
</gene>
<dbReference type="Pfam" id="PF00134">
    <property type="entry name" value="Cyclin_N"/>
    <property type="match status" value="1"/>
</dbReference>
<accession>A0AB40D5Z4</accession>
<dbReference type="SUPFAM" id="SSF47954">
    <property type="entry name" value="Cyclin-like"/>
    <property type="match status" value="2"/>
</dbReference>
<sequence>MDAGAIPCQRVSDRKRPLDVIPPAARKLRSKLPRRKRAVISNLHLLTAILDHGDGEGSSSCFHSGLSTVSSHYPAGSDASKPPQSPHRMKAIAADQNRPITRWYSRKKGLLRSRLELAAPEISKQTVENPPEISETSVLESVSEVLPGMITKSAVSESSVARRGGDTRDLDLDSDLACSERLSGECSGSSEYSTCNEMTLSDLDSDLFLCGSSSYCSSSIYLDSTDDFSDHFTNNNPSPTFAFFLDLRRQLHLFSTPGDSDSSSRFQDQSPIEFTVMRFEEEDDEEGYKGLRRRERRNGAPTSYADEYTDETINGDLILQQRLLMVNWIIEHAKAMELQNETIFLGVSLLDRFLSKGYFTTDKNLQLLGISCITLATRIEENQPYNSIRQRSFTVGSNVYSRSEVVSMEWLVMEVLKFQCFPPTIHNFLWFYLKASGADAEVEALARYLAVLSLLDHERLSFWPSTVAASLVILASLATDHDSSCHLVMETHVRTKNDDLPECIQSLEWLVKYAC</sequence>
<dbReference type="InterPro" id="IPR039361">
    <property type="entry name" value="Cyclin"/>
</dbReference>
<feature type="region of interest" description="Disordered" evidence="7">
    <location>
        <begin position="71"/>
        <end position="90"/>
    </location>
</feature>
<feature type="domain" description="Cyclin-like" evidence="8">
    <location>
        <begin position="427"/>
        <end position="512"/>
    </location>
</feature>
<evidence type="ECO:0000256" key="1">
    <source>
        <dbReference type="ARBA" id="ARBA00008742"/>
    </source>
</evidence>
<proteinExistence type="inferred from homology"/>
<dbReference type="InterPro" id="IPR006671">
    <property type="entry name" value="Cyclin_N"/>
</dbReference>
<dbReference type="PANTHER" id="PTHR10177">
    <property type="entry name" value="CYCLINS"/>
    <property type="match status" value="1"/>
</dbReference>
<dbReference type="GO" id="GO:0051301">
    <property type="term" value="P:cell division"/>
    <property type="evidence" value="ECO:0007669"/>
    <property type="project" value="UniProtKB-KW"/>
</dbReference>
<dbReference type="RefSeq" id="XP_039145683.1">
    <property type="nucleotide sequence ID" value="XM_039289749.1"/>
</dbReference>
<dbReference type="GO" id="GO:0007129">
    <property type="term" value="P:homologous chromosome pairing at meiosis"/>
    <property type="evidence" value="ECO:0007669"/>
    <property type="project" value="UniProtKB-ARBA"/>
</dbReference>
<keyword evidence="9" id="KW-1185">Reference proteome</keyword>
<dbReference type="Pfam" id="PF02984">
    <property type="entry name" value="Cyclin_C"/>
    <property type="match status" value="1"/>
</dbReference>
<evidence type="ECO:0000256" key="6">
    <source>
        <dbReference type="RuleBase" id="RU000383"/>
    </source>
</evidence>
<dbReference type="GeneID" id="120282918"/>
<feature type="domain" description="Cyclin-like" evidence="8">
    <location>
        <begin position="327"/>
        <end position="414"/>
    </location>
</feature>
<keyword evidence="2" id="KW-0132">Cell division</keyword>
<evidence type="ECO:0000256" key="3">
    <source>
        <dbReference type="ARBA" id="ARBA00023127"/>
    </source>
</evidence>
<keyword evidence="4" id="KW-0469">Meiosis</keyword>
<dbReference type="FunFam" id="1.10.472.10:FF:000100">
    <property type="entry name" value="Cyclin-SDS"/>
    <property type="match status" value="1"/>
</dbReference>
<dbReference type="Gene3D" id="1.10.472.10">
    <property type="entry name" value="Cyclin-like"/>
    <property type="match status" value="2"/>
</dbReference>
<dbReference type="InterPro" id="IPR048258">
    <property type="entry name" value="Cyclins_cyclin-box"/>
</dbReference>
<evidence type="ECO:0000256" key="4">
    <source>
        <dbReference type="ARBA" id="ARBA00023254"/>
    </source>
</evidence>
<dbReference type="PROSITE" id="PS00292">
    <property type="entry name" value="CYCLINS"/>
    <property type="match status" value="1"/>
</dbReference>
<evidence type="ECO:0000313" key="10">
    <source>
        <dbReference type="RefSeq" id="XP_039145683.1"/>
    </source>
</evidence>
<keyword evidence="3 6" id="KW-0195">Cyclin</keyword>
<dbReference type="InterPro" id="IPR004367">
    <property type="entry name" value="Cyclin_C-dom"/>
</dbReference>
<dbReference type="Proteomes" id="UP001515500">
    <property type="component" value="Chromosome 18"/>
</dbReference>
<organism evidence="9 10">
    <name type="scientific">Dioscorea cayennensis subsp. rotundata</name>
    <name type="common">White Guinea yam</name>
    <name type="synonym">Dioscorea rotundata</name>
    <dbReference type="NCBI Taxonomy" id="55577"/>
    <lineage>
        <taxon>Eukaryota</taxon>
        <taxon>Viridiplantae</taxon>
        <taxon>Streptophyta</taxon>
        <taxon>Embryophyta</taxon>
        <taxon>Tracheophyta</taxon>
        <taxon>Spermatophyta</taxon>
        <taxon>Magnoliopsida</taxon>
        <taxon>Liliopsida</taxon>
        <taxon>Dioscoreales</taxon>
        <taxon>Dioscoreaceae</taxon>
        <taxon>Dioscorea</taxon>
    </lineage>
</organism>
<name>A0AB40D5Z4_DIOCR</name>
<evidence type="ECO:0000256" key="5">
    <source>
        <dbReference type="ARBA" id="ARBA00023306"/>
    </source>
</evidence>
<evidence type="ECO:0000256" key="7">
    <source>
        <dbReference type="SAM" id="MobiDB-lite"/>
    </source>
</evidence>
<protein>
    <submittedName>
        <fullName evidence="10">Cyclin-SDS-like</fullName>
    </submittedName>
</protein>
<dbReference type="InterPro" id="IPR013763">
    <property type="entry name" value="Cyclin-like_dom"/>
</dbReference>
<dbReference type="AlphaFoldDB" id="A0AB40D5Z4"/>
<evidence type="ECO:0000256" key="2">
    <source>
        <dbReference type="ARBA" id="ARBA00022618"/>
    </source>
</evidence>
<evidence type="ECO:0000313" key="9">
    <source>
        <dbReference type="Proteomes" id="UP001515500"/>
    </source>
</evidence>
<feature type="region of interest" description="Disordered" evidence="7">
    <location>
        <begin position="285"/>
        <end position="306"/>
    </location>
</feature>
<reference evidence="10" key="1">
    <citation type="submission" date="2025-08" db="UniProtKB">
        <authorList>
            <consortium name="RefSeq"/>
        </authorList>
    </citation>
    <scope>IDENTIFICATION</scope>
</reference>
<dbReference type="SMART" id="SM00385">
    <property type="entry name" value="CYCLIN"/>
    <property type="match status" value="2"/>
</dbReference>